<name>A0A2S0UKX4_9RHOB</name>
<dbReference type="EMBL" id="CP028918">
    <property type="protein sequence ID" value="AWB48445.1"/>
    <property type="molecule type" value="Genomic_DNA"/>
</dbReference>
<reference evidence="2 3" key="1">
    <citation type="submission" date="2018-04" db="EMBL/GenBank/DDBJ databases">
        <title>Genome sequencing of Gemmobacter.</title>
        <authorList>
            <person name="Yi H."/>
            <person name="Baek M.-G."/>
        </authorList>
    </citation>
    <scope>NUCLEOTIDE SEQUENCE [LARGE SCALE GENOMIC DNA]</scope>
    <source>
        <strain evidence="2 3">HYN0069</strain>
    </source>
</reference>
<sequence length="93" mass="10344">MTAKFPDTPLRSEPFTDDYDPASKPDDDIPDLSTPYWVEQFAKATVQRGRPKELAPKVSTTIRLDPDVLAAFKAEGPGWQSRINEALRRAAGL</sequence>
<evidence type="ECO:0000313" key="3">
    <source>
        <dbReference type="Proteomes" id="UP000244496"/>
    </source>
</evidence>
<evidence type="ECO:0008006" key="4">
    <source>
        <dbReference type="Google" id="ProtNLM"/>
    </source>
</evidence>
<dbReference type="AlphaFoldDB" id="A0A2S0UKX4"/>
<dbReference type="OrthoDB" id="361944at2"/>
<dbReference type="KEGG" id="geh:HYN69_07890"/>
<keyword evidence="3" id="KW-1185">Reference proteome</keyword>
<gene>
    <name evidence="2" type="ORF">HYN69_07890</name>
</gene>
<protein>
    <recommendedName>
        <fullName evidence="4">BrnA antitoxin of type II toxin-antitoxin system</fullName>
    </recommendedName>
</protein>
<evidence type="ECO:0000313" key="2">
    <source>
        <dbReference type="EMBL" id="AWB48445.1"/>
    </source>
</evidence>
<dbReference type="Proteomes" id="UP000244496">
    <property type="component" value="Chromosome"/>
</dbReference>
<dbReference type="RefSeq" id="WP_108435264.1">
    <property type="nucleotide sequence ID" value="NZ_CP028918.1"/>
</dbReference>
<feature type="region of interest" description="Disordered" evidence="1">
    <location>
        <begin position="1"/>
        <end position="31"/>
    </location>
</feature>
<organism evidence="2 3">
    <name type="scientific">Paragemmobacter aquarius</name>
    <dbReference type="NCBI Taxonomy" id="2169400"/>
    <lineage>
        <taxon>Bacteria</taxon>
        <taxon>Pseudomonadati</taxon>
        <taxon>Pseudomonadota</taxon>
        <taxon>Alphaproteobacteria</taxon>
        <taxon>Rhodobacterales</taxon>
        <taxon>Paracoccaceae</taxon>
        <taxon>Paragemmobacter</taxon>
    </lineage>
</organism>
<accession>A0A2S0UKX4</accession>
<proteinExistence type="predicted"/>
<dbReference type="InterPro" id="IPR025528">
    <property type="entry name" value="BrnA_antitoxin"/>
</dbReference>
<evidence type="ECO:0000256" key="1">
    <source>
        <dbReference type="SAM" id="MobiDB-lite"/>
    </source>
</evidence>
<dbReference type="Pfam" id="PF14384">
    <property type="entry name" value="BrnA_antitoxin"/>
    <property type="match status" value="1"/>
</dbReference>